<accession>A0A2J6QWH4</accession>
<protein>
    <submittedName>
        <fullName evidence="1">Uncharacterized protein</fullName>
    </submittedName>
</protein>
<dbReference type="AlphaFoldDB" id="A0A2J6QWH4"/>
<reference evidence="1 2" key="1">
    <citation type="submission" date="2016-04" db="EMBL/GenBank/DDBJ databases">
        <title>A degradative enzymes factory behind the ericoid mycorrhizal symbiosis.</title>
        <authorList>
            <consortium name="DOE Joint Genome Institute"/>
            <person name="Martino E."/>
            <person name="Morin E."/>
            <person name="Grelet G."/>
            <person name="Kuo A."/>
            <person name="Kohler A."/>
            <person name="Daghino S."/>
            <person name="Barry K."/>
            <person name="Choi C."/>
            <person name="Cichocki N."/>
            <person name="Clum A."/>
            <person name="Copeland A."/>
            <person name="Hainaut M."/>
            <person name="Haridas S."/>
            <person name="Labutti K."/>
            <person name="Lindquist E."/>
            <person name="Lipzen A."/>
            <person name="Khouja H.-R."/>
            <person name="Murat C."/>
            <person name="Ohm R."/>
            <person name="Olson A."/>
            <person name="Spatafora J."/>
            <person name="Veneault-Fourrey C."/>
            <person name="Henrissat B."/>
            <person name="Grigoriev I."/>
            <person name="Martin F."/>
            <person name="Perotto S."/>
        </authorList>
    </citation>
    <scope>NUCLEOTIDE SEQUENCE [LARGE SCALE GENOMIC DNA]</scope>
    <source>
        <strain evidence="1 2">F</strain>
    </source>
</reference>
<proteinExistence type="predicted"/>
<dbReference type="Proteomes" id="UP000235786">
    <property type="component" value="Unassembled WGS sequence"/>
</dbReference>
<sequence length="64" mass="7229">MACLRVCNIGEVFVGASSSASASMMPRREETAARRNHRGLFEKEQEAYMVMDTIEVWGSYQQVL</sequence>
<gene>
    <name evidence="1" type="ORF">L207DRAFT_520102</name>
</gene>
<organism evidence="1 2">
    <name type="scientific">Hyaloscypha variabilis (strain UAMH 11265 / GT02V1 / F)</name>
    <name type="common">Meliniomyces variabilis</name>
    <dbReference type="NCBI Taxonomy" id="1149755"/>
    <lineage>
        <taxon>Eukaryota</taxon>
        <taxon>Fungi</taxon>
        <taxon>Dikarya</taxon>
        <taxon>Ascomycota</taxon>
        <taxon>Pezizomycotina</taxon>
        <taxon>Leotiomycetes</taxon>
        <taxon>Helotiales</taxon>
        <taxon>Hyaloscyphaceae</taxon>
        <taxon>Hyaloscypha</taxon>
        <taxon>Hyaloscypha variabilis</taxon>
    </lineage>
</organism>
<name>A0A2J6QWH4_HYAVF</name>
<dbReference type="EMBL" id="KZ613966">
    <property type="protein sequence ID" value="PMD30612.1"/>
    <property type="molecule type" value="Genomic_DNA"/>
</dbReference>
<evidence type="ECO:0000313" key="2">
    <source>
        <dbReference type="Proteomes" id="UP000235786"/>
    </source>
</evidence>
<evidence type="ECO:0000313" key="1">
    <source>
        <dbReference type="EMBL" id="PMD30612.1"/>
    </source>
</evidence>
<keyword evidence="2" id="KW-1185">Reference proteome</keyword>